<accession>A0AAD4TBN9</accession>
<dbReference type="EMBL" id="JAJJMB010002020">
    <property type="protein sequence ID" value="KAI3953984.1"/>
    <property type="molecule type" value="Genomic_DNA"/>
</dbReference>
<dbReference type="InterPro" id="IPR057412">
    <property type="entry name" value="INTS4_C"/>
</dbReference>
<evidence type="ECO:0000256" key="1">
    <source>
        <dbReference type="ARBA" id="ARBA00004123"/>
    </source>
</evidence>
<organism evidence="4 5">
    <name type="scientific">Papaver atlanticum</name>
    <dbReference type="NCBI Taxonomy" id="357466"/>
    <lineage>
        <taxon>Eukaryota</taxon>
        <taxon>Viridiplantae</taxon>
        <taxon>Streptophyta</taxon>
        <taxon>Embryophyta</taxon>
        <taxon>Tracheophyta</taxon>
        <taxon>Spermatophyta</taxon>
        <taxon>Magnoliopsida</taxon>
        <taxon>Ranunculales</taxon>
        <taxon>Papaveraceae</taxon>
        <taxon>Papaveroideae</taxon>
        <taxon>Papaver</taxon>
    </lineage>
</organism>
<protein>
    <recommendedName>
        <fullName evidence="3">Integrator complex subunit 4/Protein SIEL C-terminal Ig-like domain-containing protein</fullName>
    </recommendedName>
</protein>
<dbReference type="AlphaFoldDB" id="A0AAD4TBN9"/>
<evidence type="ECO:0000313" key="4">
    <source>
        <dbReference type="EMBL" id="KAI3953984.1"/>
    </source>
</evidence>
<comment type="caution">
    <text evidence="4">The sequence shown here is derived from an EMBL/GenBank/DDBJ whole genome shotgun (WGS) entry which is preliminary data.</text>
</comment>
<comment type="subcellular location">
    <subcellularLocation>
        <location evidence="1">Nucleus</location>
    </subcellularLocation>
</comment>
<evidence type="ECO:0000259" key="3">
    <source>
        <dbReference type="Pfam" id="PF25458"/>
    </source>
</evidence>
<dbReference type="InterPro" id="IPR011989">
    <property type="entry name" value="ARM-like"/>
</dbReference>
<dbReference type="SUPFAM" id="SSF48371">
    <property type="entry name" value="ARM repeat"/>
    <property type="match status" value="1"/>
</dbReference>
<dbReference type="Gene3D" id="1.25.10.10">
    <property type="entry name" value="Leucine-rich Repeat Variant"/>
    <property type="match status" value="1"/>
</dbReference>
<keyword evidence="2" id="KW-0539">Nucleus</keyword>
<dbReference type="PANTHER" id="PTHR20938:SF0">
    <property type="entry name" value="INTEGRATOR COMPLEX SUBUNIT 4"/>
    <property type="match status" value="1"/>
</dbReference>
<evidence type="ECO:0000313" key="5">
    <source>
        <dbReference type="Proteomes" id="UP001202328"/>
    </source>
</evidence>
<dbReference type="PANTHER" id="PTHR20938">
    <property type="entry name" value="INTEGRATOR COMPLEX SUBUNIT 4"/>
    <property type="match status" value="1"/>
</dbReference>
<keyword evidence="5" id="KW-1185">Reference proteome</keyword>
<dbReference type="InterPro" id="IPR016024">
    <property type="entry name" value="ARM-type_fold"/>
</dbReference>
<evidence type="ECO:0000256" key="2">
    <source>
        <dbReference type="ARBA" id="ARBA00023242"/>
    </source>
</evidence>
<dbReference type="GO" id="GO:0005634">
    <property type="term" value="C:nucleus"/>
    <property type="evidence" value="ECO:0007669"/>
    <property type="project" value="UniProtKB-SubCell"/>
</dbReference>
<dbReference type="Pfam" id="PF25458">
    <property type="entry name" value="INTS4_C"/>
    <property type="match status" value="1"/>
</dbReference>
<gene>
    <name evidence="4" type="ORF">MKW98_017808</name>
</gene>
<dbReference type="Proteomes" id="UP001202328">
    <property type="component" value="Unassembled WGS sequence"/>
</dbReference>
<dbReference type="GO" id="GO:0010496">
    <property type="term" value="P:intercellular transport"/>
    <property type="evidence" value="ECO:0007669"/>
    <property type="project" value="TreeGrafter"/>
</dbReference>
<feature type="domain" description="Integrator complex subunit 4/Protein SIEL C-terminal Ig-like" evidence="3">
    <location>
        <begin position="833"/>
        <end position="874"/>
    </location>
</feature>
<reference evidence="4" key="1">
    <citation type="submission" date="2022-04" db="EMBL/GenBank/DDBJ databases">
        <title>A functionally conserved STORR gene fusion in Papaver species that diverged 16.8 million years ago.</title>
        <authorList>
            <person name="Catania T."/>
        </authorList>
    </citation>
    <scope>NUCLEOTIDE SEQUENCE</scope>
    <source>
        <strain evidence="4">S-188037</strain>
    </source>
</reference>
<name>A0AAD4TBN9_9MAGN</name>
<sequence>MDEEIWGEIEKSNLSIQSLSSIRSLIINPSTSKHIMSAVFKTLTQYLHQQQEQTLENQNHNQSHYLKLLCDIATHHRDFTRIVFDTVRSFAFSSSVNSQFKVESLSVLLTIVEHDENLGSSVAEFDENVIIQLCFDSSVSVRYWVLKNLFRFGIRDEILIRVLLGFVNDPYPYLRRIVLDGLVRLSKSVVVFKNGGLIAEGYDQAVDLFVDRNDCVRAAAIRVVCEWGQMLPDSGIGVGEQDWLDSVFVQLCSMVRDMSMEVRNEAFASLGKMKMVSEDILLQTLSKKVLGNLKERKFPGKRNAKILDLPASNAAGAFVHGLEDELYEVRRSACNSLGMLIAFSVRFANDALDLLMDMLNDHSTVVRLQTLETMYHMVTCDRLKVQEAHMHMFLGTLVDASTLIRHAARKVLRLLKLPYMKIFKSSINGLLTNLTTYPGDEADIFSVLFYMGRNHGSFAISFVTEVSQEIEPSCEGELRFDNPRVAAILVLAISAPLTHERLACFIPTKVFSFAIPFLGRIAVSLKDCATQDTLLAYLYKFSKITHVPGTESSVENDLFPVSGVKFPLHNIDEIFNQVLPLQQICDGASEDQFQNDLRDLRQTTFPLSHQRKVIVTDEEAEKNVNLILRTVAATWQLIKSGFTDEVQKTLRSCSKELATVAVKSNRLTGLLAFASQYVQVVQHIAEIWIHFLPLSKLHYRKTGILDHLLEKLDYNLRKLRYEFSGLSKKEELPILELVLVACVLRLSEMEICCNVNTLKRVRSTISEIELLCEDSHIELSEFAGELRKSMSERGYLDDGALSQEFSFKRLLDLFSLKEMVFDGMLKHIKAELSVPGNDSENPIPFVSGLPAGVTFQMTLFNVSDKDRLWLKMSVQEADLFQYVFLDLNQNGVYDEINKVTLNVPFYSTPKAASFILRACVVKEYPSEDVYQPARGSGGSKGELTVIRWQSGRSVFAEFKFTGGNQVERLKSDIFIWSCIQRRASLRTLKEDHLKKFEYCLPW</sequence>
<proteinExistence type="predicted"/>
<dbReference type="GO" id="GO:0005768">
    <property type="term" value="C:endosome"/>
    <property type="evidence" value="ECO:0007669"/>
    <property type="project" value="TreeGrafter"/>
</dbReference>